<comment type="caution">
    <text evidence="2">The sequence shown here is derived from an EMBL/GenBank/DDBJ whole genome shotgun (WGS) entry which is preliminary data.</text>
</comment>
<dbReference type="Pfam" id="PF13668">
    <property type="entry name" value="Ferritin_2"/>
    <property type="match status" value="1"/>
</dbReference>
<evidence type="ECO:0000313" key="3">
    <source>
        <dbReference type="Proteomes" id="UP001497392"/>
    </source>
</evidence>
<dbReference type="Proteomes" id="UP001497392">
    <property type="component" value="Unassembled WGS sequence"/>
</dbReference>
<name>A0ABP1FN03_9CHLO</name>
<evidence type="ECO:0000256" key="1">
    <source>
        <dbReference type="SAM" id="SignalP"/>
    </source>
</evidence>
<feature type="signal peptide" evidence="1">
    <location>
        <begin position="1"/>
        <end position="16"/>
    </location>
</feature>
<feature type="chain" id="PRO_5046342565" evidence="1">
    <location>
        <begin position="17"/>
        <end position="527"/>
    </location>
</feature>
<dbReference type="PANTHER" id="PTHR31694">
    <property type="entry name" value="DESICCATION-LIKE PROTEIN"/>
    <property type="match status" value="1"/>
</dbReference>
<keyword evidence="1" id="KW-0732">Signal</keyword>
<accession>A0ABP1FN03</accession>
<reference evidence="2 3" key="1">
    <citation type="submission" date="2024-06" db="EMBL/GenBank/DDBJ databases">
        <authorList>
            <person name="Kraege A."/>
            <person name="Thomma B."/>
        </authorList>
    </citation>
    <scope>NUCLEOTIDE SEQUENCE [LARGE SCALE GENOMIC DNA]</scope>
</reference>
<proteinExistence type="predicted"/>
<sequence length="527" mass="58322">MRSVLLLLGLLAYARASFIDLNNINTPTDALTYVLNLKCIQAQFYTWAAHGKGLDIGLLGYNGPQVLDGKLNNTKSFSYLDDHLDYKTTCQEYKDCPSQCQDQACKDRCLLKTCYYYHCSTYKTCWDACFDNKDCQAQCSYKGCDYGLINNIQGQLDQDAQAQGQLINGTLKVAGGVQKAVDTDVANQVNDLGKQQAVLDHAIQDDVHSQQYVLNKTADELGKQQAVVDHAIQNDVQSQAYVLNKTIIDAGKQQAVVDHAIASDLDKQQKVLNKTVTTIGTQVVKDVLTQQQFLDQFIGGQKAQLSWYVQLIAEQLSWGDAEHVKLIRTLLGSQAPECPNMDISTNTWNEIITLALGKNSGLTSKFNPYYDDVSFMAAAYLFEDLAVSAYAGIMNQFQADQALQQQIVKILSVDSYQSGLVRSWLFSNGANPIQWFSSLQVVDLAQKISDWRGQVGGGLDEGITIPKIQSGLWVPQVTLPAYKLAIAPTDEQGLIYERKPVDVANVLYGGDYQKPGLFFPDGFKFGL</sequence>
<keyword evidence="3" id="KW-1185">Reference proteome</keyword>
<dbReference type="PANTHER" id="PTHR31694:SF26">
    <property type="entry name" value="OS05G0151100 PROTEIN"/>
    <property type="match status" value="1"/>
</dbReference>
<dbReference type="InterPro" id="IPR052965">
    <property type="entry name" value="Pigment-catalase-like"/>
</dbReference>
<evidence type="ECO:0000313" key="2">
    <source>
        <dbReference type="EMBL" id="CAL5220024.1"/>
    </source>
</evidence>
<dbReference type="EMBL" id="CAXHTA020000002">
    <property type="protein sequence ID" value="CAL5220024.1"/>
    <property type="molecule type" value="Genomic_DNA"/>
</dbReference>
<protein>
    <submittedName>
        <fullName evidence="2">G1970 protein</fullName>
    </submittedName>
</protein>
<organism evidence="2 3">
    <name type="scientific">Coccomyxa viridis</name>
    <dbReference type="NCBI Taxonomy" id="1274662"/>
    <lineage>
        <taxon>Eukaryota</taxon>
        <taxon>Viridiplantae</taxon>
        <taxon>Chlorophyta</taxon>
        <taxon>core chlorophytes</taxon>
        <taxon>Trebouxiophyceae</taxon>
        <taxon>Trebouxiophyceae incertae sedis</taxon>
        <taxon>Coccomyxaceae</taxon>
        <taxon>Coccomyxa</taxon>
    </lineage>
</organism>
<gene>
    <name evidence="2" type="primary">g1970</name>
    <name evidence="2" type="ORF">VP750_LOCUS1683</name>
</gene>